<dbReference type="RefSeq" id="WP_104521200.1">
    <property type="nucleotide sequence ID" value="NZ_NHRY01000236.1"/>
</dbReference>
<dbReference type="Pfam" id="PF05685">
    <property type="entry name" value="Uma2"/>
    <property type="match status" value="1"/>
</dbReference>
<comment type="caution">
    <text evidence="2">The sequence shown here is derived from an EMBL/GenBank/DDBJ whole genome shotgun (WGS) entry which is preliminary data.</text>
</comment>
<reference evidence="2 3" key="1">
    <citation type="journal article" date="2018" name="Arch. Microbiol.">
        <title>New insights into the metabolic potential of the phototrophic purple bacterium Rhodopila globiformis DSM 161(T) from its draft genome sequence and evidence for a vanadium-dependent nitrogenase.</title>
        <authorList>
            <person name="Imhoff J.F."/>
            <person name="Rahn T."/>
            <person name="Kunzel S."/>
            <person name="Neulinger S.C."/>
        </authorList>
    </citation>
    <scope>NUCLEOTIDE SEQUENCE [LARGE SCALE GENOMIC DNA]</scope>
    <source>
        <strain evidence="2 3">DSM 161</strain>
    </source>
</reference>
<protein>
    <recommendedName>
        <fullName evidence="1">Putative restriction endonuclease domain-containing protein</fullName>
    </recommendedName>
</protein>
<dbReference type="Gene3D" id="3.90.1570.10">
    <property type="entry name" value="tt1808, chain A"/>
    <property type="match status" value="1"/>
</dbReference>
<evidence type="ECO:0000313" key="2">
    <source>
        <dbReference type="EMBL" id="PPQ28892.1"/>
    </source>
</evidence>
<dbReference type="InterPro" id="IPR008538">
    <property type="entry name" value="Uma2"/>
</dbReference>
<keyword evidence="3" id="KW-1185">Reference proteome</keyword>
<proteinExistence type="predicted"/>
<dbReference type="SUPFAM" id="SSF52980">
    <property type="entry name" value="Restriction endonuclease-like"/>
    <property type="match status" value="1"/>
</dbReference>
<dbReference type="Proteomes" id="UP000239724">
    <property type="component" value="Unassembled WGS sequence"/>
</dbReference>
<dbReference type="InterPro" id="IPR011335">
    <property type="entry name" value="Restrct_endonuc-II-like"/>
</dbReference>
<name>A0A2S6N2S3_RHOGL</name>
<evidence type="ECO:0000259" key="1">
    <source>
        <dbReference type="Pfam" id="PF05685"/>
    </source>
</evidence>
<feature type="domain" description="Putative restriction endonuclease" evidence="1">
    <location>
        <begin position="9"/>
        <end position="63"/>
    </location>
</feature>
<dbReference type="InterPro" id="IPR012296">
    <property type="entry name" value="Nuclease_put_TT1808"/>
</dbReference>
<dbReference type="EMBL" id="NHRY01000236">
    <property type="protein sequence ID" value="PPQ28892.1"/>
    <property type="molecule type" value="Genomic_DNA"/>
</dbReference>
<organism evidence="2 3">
    <name type="scientific">Rhodopila globiformis</name>
    <name type="common">Rhodopseudomonas globiformis</name>
    <dbReference type="NCBI Taxonomy" id="1071"/>
    <lineage>
        <taxon>Bacteria</taxon>
        <taxon>Pseudomonadati</taxon>
        <taxon>Pseudomonadota</taxon>
        <taxon>Alphaproteobacteria</taxon>
        <taxon>Acetobacterales</taxon>
        <taxon>Acetobacteraceae</taxon>
        <taxon>Rhodopila</taxon>
    </lineage>
</organism>
<gene>
    <name evidence="2" type="ORF">CCS01_23225</name>
</gene>
<sequence length="66" mass="7320">MEQRPPVTHQRAGIPEVWLVDLEHRRVTVYREPSPGGYLSEAKVGLEGLLTSLAFPDASIPVARLI</sequence>
<accession>A0A2S6N2S3</accession>
<evidence type="ECO:0000313" key="3">
    <source>
        <dbReference type="Proteomes" id="UP000239724"/>
    </source>
</evidence>
<dbReference type="OrthoDB" id="196625at2"/>
<dbReference type="AlphaFoldDB" id="A0A2S6N2S3"/>